<evidence type="ECO:0000313" key="1">
    <source>
        <dbReference type="EMBL" id="UOG73458.1"/>
    </source>
</evidence>
<proteinExistence type="predicted"/>
<evidence type="ECO:0000313" key="2">
    <source>
        <dbReference type="Proteomes" id="UP000831113"/>
    </source>
</evidence>
<keyword evidence="2" id="KW-1185">Reference proteome</keyword>
<name>A0ABY4CT71_9BACT</name>
<dbReference type="Proteomes" id="UP000831113">
    <property type="component" value="Chromosome"/>
</dbReference>
<gene>
    <name evidence="1" type="ORF">MTX78_15135</name>
</gene>
<sequence length="395" mass="43467">MVTTLLSFECKGQNECLTLAKFGVHDTQANTTDHARSVSYLNIFKQNKSMTYEEARTTSMTMGIPLGELMVSLGFKDDASSFSEFKEEIQNSTKYDDVLINKTTSFIKKVNTDVLGVISACINSNGLHTYYENTADPDVFYIITKFKWVTGNHEPINVKMAFTGNNFTINGIASRSVGPAIKSFTLESGDEMRFIIKKTPNSSVAFTFNTSRGVPKFGGNIVFPAQKQVDTRRDKYEFQVVQAMTTPRTVKATKLGGGDSELKRWGTTQLDGNATLVIVNNSLKLNVDATVAELVKDNTAFKIKDLITLYTPQPGRVIAGYNIDITPSTILPLSSVQADWVTSVPASNIAFAYSWQGDTGKDDDSIDGCWIVFDLKPITVLLKKQNTDQTAGASH</sequence>
<organism evidence="1 2">
    <name type="scientific">Hymenobacter tibetensis</name>
    <dbReference type="NCBI Taxonomy" id="497967"/>
    <lineage>
        <taxon>Bacteria</taxon>
        <taxon>Pseudomonadati</taxon>
        <taxon>Bacteroidota</taxon>
        <taxon>Cytophagia</taxon>
        <taxon>Cytophagales</taxon>
        <taxon>Hymenobacteraceae</taxon>
        <taxon>Hymenobacter</taxon>
    </lineage>
</organism>
<reference evidence="1 2" key="1">
    <citation type="submission" date="2022-03" db="EMBL/GenBank/DDBJ databases">
        <title>Hymenobactersp. isolated from the air.</title>
        <authorList>
            <person name="Won M."/>
            <person name="Kwon S.-W."/>
        </authorList>
    </citation>
    <scope>NUCLEOTIDE SEQUENCE [LARGE SCALE GENOMIC DNA]</scope>
    <source>
        <strain evidence="1 2">KACC 21982</strain>
    </source>
</reference>
<accession>A0ABY4CT71</accession>
<protein>
    <submittedName>
        <fullName evidence="1">Uncharacterized protein</fullName>
    </submittedName>
</protein>
<dbReference type="RefSeq" id="WP_243795987.1">
    <property type="nucleotide sequence ID" value="NZ_CP094669.1"/>
</dbReference>
<dbReference type="EMBL" id="CP094669">
    <property type="protein sequence ID" value="UOG73458.1"/>
    <property type="molecule type" value="Genomic_DNA"/>
</dbReference>